<dbReference type="GO" id="GO:0012505">
    <property type="term" value="C:endomembrane system"/>
    <property type="evidence" value="ECO:0007669"/>
    <property type="project" value="UniProtKB-SubCell"/>
</dbReference>
<evidence type="ECO:0000256" key="11">
    <source>
        <dbReference type="ARBA" id="ARBA00022989"/>
    </source>
</evidence>
<dbReference type="EC" id="7.2.2.8" evidence="2"/>
<dbReference type="InterPro" id="IPR023214">
    <property type="entry name" value="HAD_sf"/>
</dbReference>
<feature type="transmembrane region" description="Helical" evidence="16">
    <location>
        <begin position="446"/>
        <end position="467"/>
    </location>
</feature>
<dbReference type="FunFam" id="3.40.50.1000:FF:000144">
    <property type="entry name" value="copper-transporting ATPase 1 isoform X2"/>
    <property type="match status" value="1"/>
</dbReference>
<evidence type="ECO:0000256" key="3">
    <source>
        <dbReference type="ARBA" id="ARBA00022448"/>
    </source>
</evidence>
<dbReference type="Pfam" id="PF00689">
    <property type="entry name" value="Cation_ATPase_C"/>
    <property type="match status" value="1"/>
</dbReference>
<keyword evidence="6" id="KW-0547">Nucleotide-binding</keyword>
<keyword evidence="14 16" id="KW-0472">Membrane</keyword>
<evidence type="ECO:0000256" key="5">
    <source>
        <dbReference type="ARBA" id="ARBA00022723"/>
    </source>
</evidence>
<dbReference type="PANTHER" id="PTHR24093">
    <property type="entry name" value="CATION TRANSPORTING ATPASE"/>
    <property type="match status" value="1"/>
</dbReference>
<proteinExistence type="predicted"/>
<keyword evidence="12" id="KW-0186">Copper</keyword>
<protein>
    <recommendedName>
        <fullName evidence="2">P-type Cu(+) transporter</fullName>
        <ecNumber evidence="2">7.2.2.8</ecNumber>
    </recommendedName>
</protein>
<dbReference type="GO" id="GO:0016887">
    <property type="term" value="F:ATP hydrolysis activity"/>
    <property type="evidence" value="ECO:0007669"/>
    <property type="project" value="InterPro"/>
</dbReference>
<dbReference type="STRING" id="595528.A0A0D2WU83"/>
<keyword evidence="10" id="KW-1278">Translocase</keyword>
<dbReference type="AlphaFoldDB" id="A0A0D2WU83"/>
<feature type="domain" description="Cation-transporting P-type ATPase C-terminal" evidence="17">
    <location>
        <begin position="318"/>
        <end position="500"/>
    </location>
</feature>
<dbReference type="InterPro" id="IPR006068">
    <property type="entry name" value="ATPase_P-typ_cation-transptr_C"/>
</dbReference>
<feature type="transmembrane region" description="Helical" evidence="16">
    <location>
        <begin position="370"/>
        <end position="388"/>
    </location>
</feature>
<evidence type="ECO:0000256" key="12">
    <source>
        <dbReference type="ARBA" id="ARBA00023008"/>
    </source>
</evidence>
<dbReference type="SUPFAM" id="SSF81665">
    <property type="entry name" value="Calcium ATPase, transmembrane domain M"/>
    <property type="match status" value="1"/>
</dbReference>
<gene>
    <name evidence="19" type="ORF">CAOG_009996</name>
</gene>
<dbReference type="FunFam" id="1.20.1110.10:FF:000014">
    <property type="entry name" value="Calcium-transporting ATPase"/>
    <property type="match status" value="1"/>
</dbReference>
<dbReference type="GO" id="GO:0046872">
    <property type="term" value="F:metal ion binding"/>
    <property type="evidence" value="ECO:0007669"/>
    <property type="project" value="UniProtKB-KW"/>
</dbReference>
<feature type="region of interest" description="Disordered" evidence="15">
    <location>
        <begin position="95"/>
        <end position="135"/>
    </location>
</feature>
<keyword evidence="7" id="KW-0187">Copper transport</keyword>
<evidence type="ECO:0000313" key="19">
    <source>
        <dbReference type="EMBL" id="KJE96155.1"/>
    </source>
</evidence>
<dbReference type="InterPro" id="IPR022141">
    <property type="entry name" value="ATP_Ca_trans_C"/>
</dbReference>
<evidence type="ECO:0000256" key="8">
    <source>
        <dbReference type="ARBA" id="ARBA00022840"/>
    </source>
</evidence>
<evidence type="ECO:0000256" key="9">
    <source>
        <dbReference type="ARBA" id="ARBA00022842"/>
    </source>
</evidence>
<evidence type="ECO:0000313" key="20">
    <source>
        <dbReference type="Proteomes" id="UP000008743"/>
    </source>
</evidence>
<feature type="transmembrane region" description="Helical" evidence="16">
    <location>
        <begin position="479"/>
        <end position="505"/>
    </location>
</feature>
<keyword evidence="4 16" id="KW-0812">Transmembrane</keyword>
<keyword evidence="8" id="KW-0067">ATP-binding</keyword>
<dbReference type="OrthoDB" id="116380at2759"/>
<dbReference type="GO" id="GO:0005524">
    <property type="term" value="F:ATP binding"/>
    <property type="evidence" value="ECO:0007669"/>
    <property type="project" value="UniProtKB-KW"/>
</dbReference>
<dbReference type="PANTHER" id="PTHR24093:SF369">
    <property type="entry name" value="CALCIUM-TRANSPORTING ATPASE"/>
    <property type="match status" value="1"/>
</dbReference>
<dbReference type="Pfam" id="PF08282">
    <property type="entry name" value="Hydrolase_3"/>
    <property type="match status" value="1"/>
</dbReference>
<dbReference type="GO" id="GO:0005388">
    <property type="term" value="F:P-type calcium transporter activity"/>
    <property type="evidence" value="ECO:0007669"/>
    <property type="project" value="InterPro"/>
</dbReference>
<feature type="compositionally biased region" description="Acidic residues" evidence="15">
    <location>
        <begin position="110"/>
        <end position="125"/>
    </location>
</feature>
<evidence type="ECO:0000259" key="18">
    <source>
        <dbReference type="Pfam" id="PF12424"/>
    </source>
</evidence>
<feature type="transmembrane region" description="Helical" evidence="16">
    <location>
        <begin position="408"/>
        <end position="425"/>
    </location>
</feature>
<feature type="transmembrane region" description="Helical" evidence="16">
    <location>
        <begin position="293"/>
        <end position="315"/>
    </location>
</feature>
<evidence type="ECO:0000256" key="15">
    <source>
        <dbReference type="SAM" id="MobiDB-lite"/>
    </source>
</evidence>
<dbReference type="InterPro" id="IPR001757">
    <property type="entry name" value="P_typ_ATPase"/>
</dbReference>
<evidence type="ECO:0000256" key="10">
    <source>
        <dbReference type="ARBA" id="ARBA00022967"/>
    </source>
</evidence>
<keyword evidence="9" id="KW-0460">Magnesium</keyword>
<evidence type="ECO:0000256" key="1">
    <source>
        <dbReference type="ARBA" id="ARBA00004127"/>
    </source>
</evidence>
<evidence type="ECO:0000256" key="6">
    <source>
        <dbReference type="ARBA" id="ARBA00022741"/>
    </source>
</evidence>
<dbReference type="InterPro" id="IPR023298">
    <property type="entry name" value="ATPase_P-typ_TM_dom_sf"/>
</dbReference>
<dbReference type="GO" id="GO:0140581">
    <property type="term" value="F:P-type monovalent copper transporter activity"/>
    <property type="evidence" value="ECO:0007669"/>
    <property type="project" value="UniProtKB-EC"/>
</dbReference>
<keyword evidence="5" id="KW-0479">Metal-binding</keyword>
<dbReference type="Gene3D" id="3.40.50.1000">
    <property type="entry name" value="HAD superfamily/HAD-like"/>
    <property type="match status" value="1"/>
</dbReference>
<dbReference type="SUPFAM" id="SSF56784">
    <property type="entry name" value="HAD-like"/>
    <property type="match status" value="1"/>
</dbReference>
<dbReference type="InterPro" id="IPR023299">
    <property type="entry name" value="ATPase_P-typ_cyto_dom_N"/>
</dbReference>
<dbReference type="Gene3D" id="3.40.1110.10">
    <property type="entry name" value="Calcium-transporting ATPase, cytoplasmic domain N"/>
    <property type="match status" value="1"/>
</dbReference>
<dbReference type="Gene3D" id="1.20.1110.10">
    <property type="entry name" value="Calcium-transporting ATPase, transmembrane domain"/>
    <property type="match status" value="1"/>
</dbReference>
<evidence type="ECO:0000256" key="16">
    <source>
        <dbReference type="SAM" id="Phobius"/>
    </source>
</evidence>
<dbReference type="Pfam" id="PF12424">
    <property type="entry name" value="ATP_Ca_trans_C"/>
    <property type="match status" value="1"/>
</dbReference>
<dbReference type="EMBL" id="KE346370">
    <property type="protein sequence ID" value="KJE96155.1"/>
    <property type="molecule type" value="Genomic_DNA"/>
</dbReference>
<accession>A0A0D2WU83</accession>
<reference evidence="20" key="1">
    <citation type="submission" date="2011-02" db="EMBL/GenBank/DDBJ databases">
        <title>The Genome Sequence of Capsaspora owczarzaki ATCC 30864.</title>
        <authorList>
            <person name="Russ C."/>
            <person name="Cuomo C."/>
            <person name="Burger G."/>
            <person name="Gray M.W."/>
            <person name="Holland P.W.H."/>
            <person name="King N."/>
            <person name="Lang F.B.F."/>
            <person name="Roger A.J."/>
            <person name="Ruiz-Trillo I."/>
            <person name="Young S.K."/>
            <person name="Zeng Q."/>
            <person name="Gargeya S."/>
            <person name="Alvarado L."/>
            <person name="Berlin A."/>
            <person name="Chapman S.B."/>
            <person name="Chen Z."/>
            <person name="Freedman E."/>
            <person name="Gellesch M."/>
            <person name="Goldberg J."/>
            <person name="Griggs A."/>
            <person name="Gujja S."/>
            <person name="Heilman E."/>
            <person name="Heiman D."/>
            <person name="Howarth C."/>
            <person name="Mehta T."/>
            <person name="Neiman D."/>
            <person name="Pearson M."/>
            <person name="Roberts A."/>
            <person name="Saif S."/>
            <person name="Shea T."/>
            <person name="Shenoy N."/>
            <person name="Sisk P."/>
            <person name="Stolte C."/>
            <person name="Sykes S."/>
            <person name="White J."/>
            <person name="Yandava C."/>
            <person name="Haas B."/>
            <person name="Nusbaum C."/>
            <person name="Birren B."/>
        </authorList>
    </citation>
    <scope>NUCLEOTIDE SEQUENCE</scope>
    <source>
        <strain evidence="20">ATCC 30864</strain>
    </source>
</reference>
<dbReference type="InParanoid" id="A0A0D2WU83"/>
<evidence type="ECO:0000256" key="4">
    <source>
        <dbReference type="ARBA" id="ARBA00022692"/>
    </source>
</evidence>
<dbReference type="GO" id="GO:0005886">
    <property type="term" value="C:plasma membrane"/>
    <property type="evidence" value="ECO:0007669"/>
    <property type="project" value="TreeGrafter"/>
</dbReference>
<dbReference type="Proteomes" id="UP000008743">
    <property type="component" value="Unassembled WGS sequence"/>
</dbReference>
<keyword evidence="13" id="KW-0406">Ion transport</keyword>
<evidence type="ECO:0000256" key="7">
    <source>
        <dbReference type="ARBA" id="ARBA00022796"/>
    </source>
</evidence>
<keyword evidence="3" id="KW-0813">Transport</keyword>
<organism evidence="19 20">
    <name type="scientific">Capsaspora owczarzaki (strain ATCC 30864)</name>
    <dbReference type="NCBI Taxonomy" id="595528"/>
    <lineage>
        <taxon>Eukaryota</taxon>
        <taxon>Filasterea</taxon>
        <taxon>Capsaspora</taxon>
    </lineage>
</organism>
<keyword evidence="20" id="KW-1185">Reference proteome</keyword>
<keyword evidence="11 16" id="KW-1133">Transmembrane helix</keyword>
<evidence type="ECO:0000259" key="17">
    <source>
        <dbReference type="Pfam" id="PF00689"/>
    </source>
</evidence>
<evidence type="ECO:0000256" key="13">
    <source>
        <dbReference type="ARBA" id="ARBA00023065"/>
    </source>
</evidence>
<evidence type="ECO:0000256" key="14">
    <source>
        <dbReference type="ARBA" id="ARBA00023136"/>
    </source>
</evidence>
<comment type="subcellular location">
    <subcellularLocation>
        <location evidence="1">Endomembrane system</location>
        <topology evidence="1">Multi-pass membrane protein</topology>
    </subcellularLocation>
</comment>
<name>A0A0D2WU83_CAPO3</name>
<feature type="domain" description="Plasma membrane calcium transporting P-type ATPase C-terminal" evidence="18">
    <location>
        <begin position="528"/>
        <end position="553"/>
    </location>
</feature>
<dbReference type="PhylomeDB" id="A0A0D2WU83"/>
<dbReference type="NCBIfam" id="TIGR01494">
    <property type="entry name" value="ATPase_P-type"/>
    <property type="match status" value="1"/>
</dbReference>
<dbReference type="Pfam" id="PF00702">
    <property type="entry name" value="Hydrolase"/>
    <property type="match status" value="1"/>
</dbReference>
<evidence type="ECO:0000256" key="2">
    <source>
        <dbReference type="ARBA" id="ARBA00012517"/>
    </source>
</evidence>
<sequence length="583" mass="64835">MRHFDREDEWEEVEADDLEAQLSLVAIVGIEDPVRPEVPAAIAKCQRAGITVRMVTGDNLTTAVSIARKCGILPPAPGSTHADGSVAVPINEHTRNQLHPDDSSATGDISEYDAADDDDDDDDDNNSARASPQSRLLRRAQGHLHQHAGTFGQYNTFESASHQPDNGPPVCIEGPEFRRRVLDASGNIIQAEFDRIWPHLRVMARSSPQDKYTLVSGLLGSRLNTNPEVVAVTGDGTNDSPALKRADVGFAMGISGTTVAKDASDIILMDDNFNSIVKAVMWGRNVYDSIAKFIQFQLTVNLVAIITATLSAIIIEKSALTAIQLLWVNLLMDSLASLALATEPPSEDLLKRQPYGRNKALISRIMLRNILFHSLYQLGVMFTLIFVGDKILDIPNGRDNSDDHAPPTQHFTIVFNVFVLSQILNQINARHIHNEHNPFKHCFNNWLFLVILAGELAMQVIIVEFGGRAFSVTPLTGMQWGFCIVLALFVLPVGALISWIPVGILPKRLSIGRKPPTKDAEGSQWRKLWFRSTKRVQTQLRVVHALQDNLYRHRHRVSETYKALRRASSLRRDSGLHQQYQQQ</sequence>
<dbReference type="InterPro" id="IPR036412">
    <property type="entry name" value="HAD-like_sf"/>
</dbReference>